<name>A0ACA9TZQ9_BIOOC</name>
<gene>
    <name evidence="1" type="ORF">CRV2_00005285</name>
</gene>
<accession>A0ACA9TZQ9</accession>
<proteinExistence type="predicted"/>
<comment type="caution">
    <text evidence="1">The sequence shown here is derived from an EMBL/GenBank/DDBJ whole genome shotgun (WGS) entry which is preliminary data.</text>
</comment>
<dbReference type="Proteomes" id="UP000836387">
    <property type="component" value="Unassembled WGS sequence"/>
</dbReference>
<reference evidence="1" key="1">
    <citation type="submission" date="2020-04" db="EMBL/GenBank/DDBJ databases">
        <authorList>
            <person name="Broberg M."/>
        </authorList>
    </citation>
    <scope>NUCLEOTIDE SEQUENCE</scope>
</reference>
<organism evidence="1 2">
    <name type="scientific">Clonostachys rosea f. rosea IK726</name>
    <dbReference type="NCBI Taxonomy" id="1349383"/>
    <lineage>
        <taxon>Eukaryota</taxon>
        <taxon>Fungi</taxon>
        <taxon>Dikarya</taxon>
        <taxon>Ascomycota</taxon>
        <taxon>Pezizomycotina</taxon>
        <taxon>Sordariomycetes</taxon>
        <taxon>Hypocreomycetidae</taxon>
        <taxon>Hypocreales</taxon>
        <taxon>Bionectriaceae</taxon>
        <taxon>Clonostachys</taxon>
    </lineage>
</organism>
<keyword evidence="2" id="KW-1185">Reference proteome</keyword>
<evidence type="ECO:0000313" key="1">
    <source>
        <dbReference type="EMBL" id="CAG9946403.1"/>
    </source>
</evidence>
<protein>
    <submittedName>
        <fullName evidence="1">Uncharacterized protein</fullName>
    </submittedName>
</protein>
<dbReference type="EMBL" id="CADEHS020000010">
    <property type="protein sequence ID" value="CAG9946403.1"/>
    <property type="molecule type" value="Genomic_DNA"/>
</dbReference>
<evidence type="ECO:0000313" key="2">
    <source>
        <dbReference type="Proteomes" id="UP000836387"/>
    </source>
</evidence>
<sequence length="175" mass="19804">MEMNMRAVLSSDVQRLYNALVKAERGEGILPPSLTDIPGMDPMDISPYMWQQPSAGTDTQPSDRSVADKHRRILDIVKVSHESSELHRSEAAWNTMVHYPLLYELTSFSSVRVEPITSAEIVPDFYPSFSNQSYDEASSPRTGSSFSNRAATSRRRIASMAGRRWERPRWPPGCR</sequence>
<reference evidence="1" key="2">
    <citation type="submission" date="2021-10" db="EMBL/GenBank/DDBJ databases">
        <authorList>
            <person name="Piombo E."/>
        </authorList>
    </citation>
    <scope>NUCLEOTIDE SEQUENCE</scope>
</reference>